<evidence type="ECO:0000313" key="2">
    <source>
        <dbReference type="Proteomes" id="UP001143910"/>
    </source>
</evidence>
<protein>
    <submittedName>
        <fullName evidence="1">Uncharacterized protein</fullName>
    </submittedName>
</protein>
<accession>A0ACC1MMJ9</accession>
<organism evidence="1 2">
    <name type="scientific">Zarea fungicola</name>
    <dbReference type="NCBI Taxonomy" id="93591"/>
    <lineage>
        <taxon>Eukaryota</taxon>
        <taxon>Fungi</taxon>
        <taxon>Dikarya</taxon>
        <taxon>Ascomycota</taxon>
        <taxon>Pezizomycotina</taxon>
        <taxon>Sordariomycetes</taxon>
        <taxon>Hypocreomycetidae</taxon>
        <taxon>Hypocreales</taxon>
        <taxon>Cordycipitaceae</taxon>
        <taxon>Zarea</taxon>
    </lineage>
</organism>
<comment type="caution">
    <text evidence="1">The sequence shown here is derived from an EMBL/GenBank/DDBJ whole genome shotgun (WGS) entry which is preliminary data.</text>
</comment>
<evidence type="ECO:0000313" key="1">
    <source>
        <dbReference type="EMBL" id="KAJ2967918.1"/>
    </source>
</evidence>
<sequence>MSSESPDEIILHGSDAQVQVLILSSPRPNSHGGIVLLSNRFIAKAYRPDCLVDTMKTIEIAHSLGIRTPRLIRSVHCPHVEFLIMERVEGMTLEDAWPQLGWSFWLDDRFGLPARVTAKYVEDFLAFWTDFRSIKQEYRKSSRDHAALKGSPDLKATTLVLTHHDLAPRNIMIDVSGDAWLIDWDYAGFYPVYFEYASMSNFMIPESWGFFGRLRWWIVAWLAAGQYEKQRKQLCAIRTVERNSTTTSSLRLQRNFVNVYYTGGGGSTASCLPESYYSCVVHQSNPIFSSAAACPPGYEPMCTFVAVGAAVTAAPTVSLWTVLGAGDAAIGCCPSPYSCVSTLQPGETSTVLLLSNFSQTTKVYANAQTSVSVYAFKLIYASTQFSAQSSTASTQHSTPPPTESAQRITPARSGLSLGQKVAIGVCVPLAVLLLLLGLLFMRRRYKKRVAGETPSEDLAPNAHRKSELEGFGMPRLELDASKNVDGTNSGDASRLPVELPNGERPPILQHEIAELPGSDMALPDSPPGRNSPILQRKPVAGSR</sequence>
<keyword evidence="2" id="KW-1185">Reference proteome</keyword>
<dbReference type="EMBL" id="JANJQO010002152">
    <property type="protein sequence ID" value="KAJ2967918.1"/>
    <property type="molecule type" value="Genomic_DNA"/>
</dbReference>
<reference evidence="1" key="1">
    <citation type="submission" date="2022-08" db="EMBL/GenBank/DDBJ databases">
        <title>Genome Sequence of Lecanicillium fungicola.</title>
        <authorList>
            <person name="Buettner E."/>
        </authorList>
    </citation>
    <scope>NUCLEOTIDE SEQUENCE</scope>
    <source>
        <strain evidence="1">Babe33</strain>
    </source>
</reference>
<proteinExistence type="predicted"/>
<gene>
    <name evidence="1" type="ORF">NQ176_g9435</name>
</gene>
<name>A0ACC1MMJ9_9HYPO</name>
<dbReference type="Proteomes" id="UP001143910">
    <property type="component" value="Unassembled WGS sequence"/>
</dbReference>